<evidence type="ECO:0000256" key="2">
    <source>
        <dbReference type="ARBA" id="ARBA00022630"/>
    </source>
</evidence>
<protein>
    <submittedName>
        <fullName evidence="6">6-hydroxy-D-nicotine oxidase</fullName>
    </submittedName>
</protein>
<keyword evidence="7" id="KW-1185">Reference proteome</keyword>
<dbReference type="InterPro" id="IPR016169">
    <property type="entry name" value="FAD-bd_PCMH_sub2"/>
</dbReference>
<keyword evidence="3" id="KW-0274">FAD</keyword>
<name>A0ABR4FV44_9EURO</name>
<dbReference type="InterPro" id="IPR016166">
    <property type="entry name" value="FAD-bd_PCMH"/>
</dbReference>
<dbReference type="Gene3D" id="3.30.465.10">
    <property type="match status" value="1"/>
</dbReference>
<evidence type="ECO:0000259" key="5">
    <source>
        <dbReference type="PROSITE" id="PS51387"/>
    </source>
</evidence>
<dbReference type="Proteomes" id="UP001610563">
    <property type="component" value="Unassembled WGS sequence"/>
</dbReference>
<accession>A0ABR4FV44</accession>
<dbReference type="InterPro" id="IPR006094">
    <property type="entry name" value="Oxid_FAD_bind_N"/>
</dbReference>
<dbReference type="PANTHER" id="PTHR42973:SF54">
    <property type="entry name" value="FAD-BINDING PCMH-TYPE DOMAIN-CONTAINING PROTEIN"/>
    <property type="match status" value="1"/>
</dbReference>
<dbReference type="PROSITE" id="PS51387">
    <property type="entry name" value="FAD_PCMH"/>
    <property type="match status" value="1"/>
</dbReference>
<dbReference type="Pfam" id="PF01565">
    <property type="entry name" value="FAD_binding_4"/>
    <property type="match status" value="1"/>
</dbReference>
<dbReference type="EMBL" id="JBFTWV010000103">
    <property type="protein sequence ID" value="KAL2787114.1"/>
    <property type="molecule type" value="Genomic_DNA"/>
</dbReference>
<keyword evidence="4" id="KW-0560">Oxidoreductase</keyword>
<dbReference type="InterPro" id="IPR036318">
    <property type="entry name" value="FAD-bd_PCMH-like_sf"/>
</dbReference>
<comment type="caution">
    <text evidence="6">The sequence shown here is derived from an EMBL/GenBank/DDBJ whole genome shotgun (WGS) entry which is preliminary data.</text>
</comment>
<evidence type="ECO:0000256" key="1">
    <source>
        <dbReference type="ARBA" id="ARBA00005466"/>
    </source>
</evidence>
<proteinExistence type="inferred from homology"/>
<gene>
    <name evidence="6" type="ORF">BJX66DRAFT_346353</name>
</gene>
<evidence type="ECO:0000313" key="7">
    <source>
        <dbReference type="Proteomes" id="UP001610563"/>
    </source>
</evidence>
<feature type="domain" description="FAD-binding PCMH-type" evidence="5">
    <location>
        <begin position="43"/>
        <end position="221"/>
    </location>
</feature>
<evidence type="ECO:0000313" key="6">
    <source>
        <dbReference type="EMBL" id="KAL2787114.1"/>
    </source>
</evidence>
<sequence length="443" mass="47373">MTATNTALARLRTLFPNAPNKVVNPASDEQYPAAVAVPWSQTCWTPAAGYVYLSTVEELAGTLAIIRETGAKFAIRTTGHNPNVGFSSGDETAIVLEIGQLNSRELILADGEGDQGAIARVGPGNTWRNVYGWLEGLGLSAIGGRDPEAGLGGFLTGGGMGAFPNLYGLGADGVRNFQVLLADGSLINANAEKNTDLYRALKGGGSNFGIITQFDIAVHPLIKVQYDLNLNSPEDHDAINQATVAVQHAMEEDSKIGIFTNFNNGFVAVGSLYADHSDKPPRGLELFRNLKSLVKTAVPSTRGTILRSVCTVSTLISHELYEDVYRAWVEVCKTLPSGVVLHYTIQHMGKAGVQAGKGSGGNIMGYVSVPQTWWIVACEWPKDGSDDSDAAAIQSLAEAREVLLEYKCMNFARGSQKVLASYGAENVKRMQEAAARYDPEGVF</sequence>
<dbReference type="SUPFAM" id="SSF56176">
    <property type="entry name" value="FAD-binding/transporter-associated domain-like"/>
    <property type="match status" value="1"/>
</dbReference>
<reference evidence="6 7" key="1">
    <citation type="submission" date="2024-07" db="EMBL/GenBank/DDBJ databases">
        <title>Section-level genome sequencing and comparative genomics of Aspergillus sections Usti and Cavernicolus.</title>
        <authorList>
            <consortium name="Lawrence Berkeley National Laboratory"/>
            <person name="Nybo J.L."/>
            <person name="Vesth T.C."/>
            <person name="Theobald S."/>
            <person name="Frisvad J.C."/>
            <person name="Larsen T.O."/>
            <person name="Kjaerboelling I."/>
            <person name="Rothschild-Mancinelli K."/>
            <person name="Lyhne E.K."/>
            <person name="Kogle M.E."/>
            <person name="Barry K."/>
            <person name="Clum A."/>
            <person name="Na H."/>
            <person name="Ledsgaard L."/>
            <person name="Lin J."/>
            <person name="Lipzen A."/>
            <person name="Kuo A."/>
            <person name="Riley R."/>
            <person name="Mondo S."/>
            <person name="Labutti K."/>
            <person name="Haridas S."/>
            <person name="Pangalinan J."/>
            <person name="Salamov A.A."/>
            <person name="Simmons B.A."/>
            <person name="Magnuson J.K."/>
            <person name="Chen J."/>
            <person name="Drula E."/>
            <person name="Henrissat B."/>
            <person name="Wiebenga A."/>
            <person name="Lubbers R.J."/>
            <person name="Gomes A.C."/>
            <person name="Makela M.R."/>
            <person name="Stajich J."/>
            <person name="Grigoriev I.V."/>
            <person name="Mortensen U.H."/>
            <person name="De Vries R.P."/>
            <person name="Baker S.E."/>
            <person name="Andersen M.R."/>
        </authorList>
    </citation>
    <scope>NUCLEOTIDE SEQUENCE [LARGE SCALE GENOMIC DNA]</scope>
    <source>
        <strain evidence="6 7">CBS 209.92</strain>
    </source>
</reference>
<organism evidence="6 7">
    <name type="scientific">Aspergillus keveii</name>
    <dbReference type="NCBI Taxonomy" id="714993"/>
    <lineage>
        <taxon>Eukaryota</taxon>
        <taxon>Fungi</taxon>
        <taxon>Dikarya</taxon>
        <taxon>Ascomycota</taxon>
        <taxon>Pezizomycotina</taxon>
        <taxon>Eurotiomycetes</taxon>
        <taxon>Eurotiomycetidae</taxon>
        <taxon>Eurotiales</taxon>
        <taxon>Aspergillaceae</taxon>
        <taxon>Aspergillus</taxon>
        <taxon>Aspergillus subgen. Nidulantes</taxon>
    </lineage>
</organism>
<evidence type="ECO:0000256" key="3">
    <source>
        <dbReference type="ARBA" id="ARBA00022827"/>
    </source>
</evidence>
<dbReference type="InterPro" id="IPR050416">
    <property type="entry name" value="FAD-linked_Oxidoreductase"/>
</dbReference>
<evidence type="ECO:0000256" key="4">
    <source>
        <dbReference type="ARBA" id="ARBA00023002"/>
    </source>
</evidence>
<keyword evidence="2" id="KW-0285">Flavoprotein</keyword>
<comment type="similarity">
    <text evidence="1">Belongs to the oxygen-dependent FAD-linked oxidoreductase family.</text>
</comment>
<dbReference type="PANTHER" id="PTHR42973">
    <property type="entry name" value="BINDING OXIDOREDUCTASE, PUTATIVE (AFU_ORTHOLOGUE AFUA_1G17690)-RELATED"/>
    <property type="match status" value="1"/>
</dbReference>